<dbReference type="Proteomes" id="UP000799770">
    <property type="component" value="Unassembled WGS sequence"/>
</dbReference>
<feature type="region of interest" description="Disordered" evidence="1">
    <location>
        <begin position="126"/>
        <end position="171"/>
    </location>
</feature>
<dbReference type="OrthoDB" id="5361176at2759"/>
<feature type="region of interest" description="Disordered" evidence="1">
    <location>
        <begin position="1333"/>
        <end position="1360"/>
    </location>
</feature>
<dbReference type="Gene3D" id="1.20.58.340">
    <property type="entry name" value="Magnesium transport protein CorA, transmembrane region"/>
    <property type="match status" value="1"/>
</dbReference>
<name>A0A6A5YN60_9PLEO</name>
<sequence>MIEAFDDPPEVKYVHYRWPRYEYKTKDLEYTIQWMVRDGIVLQQCIVTNLGDDEMDVPFTFAESKSLDKCSDTDYGSEQCMKIRDLDYIDPQYHFNDSDDGYDVVYGPNGYSMVLVHELSPARGQDKSASVQAFDRSGTTPNSEIDHSSNSEANNVGGPSSTDIKQESISKDDQGSVATIVSIFLNGNAMDWSDQSSWNQKLGRKGRNAATDDSHNPPLHIMEVITAYKLVYLPVSKAHWKNFLIYPTLADVSGFLRNAPFSPVSLTGIDNLINDNSQKTDYAGGNSTGVTEKKAHNVNTNPSGVPTLAPYDHIEFVVRRNLEQILSVCSIPLKQPLLEQDGIQQKSSVSGEITAVALTCGDISGHRICTSASFFAFQFLISVAKRLKQTASQEPYVCSLLDRISAVCKGHLKWLLEKAEKSESGCFVANYWTTGKMMTQQSGSWLPNNSLTDTSFQLIKAAEYAGIYERDQQFAKDAIQDICHPWLDSLQKSDRRERFAWPHRQEADTNLFRLDDHVWIWKALKSIEDLGIWSSIQGDDRKKLARKFASRDVQREMLRRFTTENDVSRERMLAVSRSSRETRFLFHARDTTLFYGHDWDFFLQQTSFREVWANTVKAQVYHDDNQETGWDNALRYALAVVMGTHNCRINKRSPANLVKSALTVLFHSTSPNGFFPGQLDVATKEPALFYEEPDRDYYYHASFEIPYILLVNAVRINAMCAQASGPSDLDRAEQKLQQNNSKEGPEMTTSQSKRHQIASEPNQAPFPAGNSIPAVQSMAAAQISKAARKAISMKKSNPFNSLIDSTSIVDIDEEWLYNYPSFLLYEMTMSAEEVPELLKTLLDQEDDAAGHVVLDEAKLYLKKLDKALSRPFTPFEGSQWTWGGNNRSRRRYRRMNRLWSRAYVADTQSKRSLGKRKQSSDDDNAFFEVPDNMVLWNTLTTPRTAETAKKRFIWLPKANTETALVCYLCSPEIERAALSLFFDRHANCDKFFFDDTTMYLNTWETEFHLSFYQLLDPHGLLSEGIPRSSEDALPGTQGRKITKASMGFRFLGDFFDRYWTCHFIEYIPAQVAPSDRSDWNFDFSYSRKDRAWRQRKVLELYLFERILKTLVKSTQELFEEIENELGVRQGAFSFSVLSSEDYFSSSAQWQKFQHILQAIEEELESAILTVSRWETREKDRGQEKPRWTRNDERKYRGVIKKLFGSTNRKIRDMQRLHANIRSLKETLISSQVQIRDDLGLRGAENIRFFTYVTVVFLPLGFASSIFSMSGSPEGTVLARMATCAVVALVITVLALINAKTLGVVAEEINFLVDRYSRSTMRRSALIQSHHEKMRKKQEEQAEKETTSLKQLSAETDGTRRRRRPRIESSWHFGFWIAYIFIELPARRVLLAYRALKAHRLSWTTCVPIVLGVVLLPFCIISYLVQILVYNLMDFFMLCRGYVRLNFPSSTLDEDEILPDRMSMLSHPLDTSRPLKFKVEMTEILLKRWKERQAEEAMKTDGSTADDNAKELP</sequence>
<keyword evidence="2" id="KW-1133">Transmembrane helix</keyword>
<feature type="compositionally biased region" description="Basic and acidic residues" evidence="1">
    <location>
        <begin position="1336"/>
        <end position="1346"/>
    </location>
</feature>
<accession>A0A6A5YN60</accession>
<feature type="compositionally biased region" description="Polar residues" evidence="1">
    <location>
        <begin position="735"/>
        <end position="751"/>
    </location>
</feature>
<keyword evidence="2" id="KW-0812">Transmembrane</keyword>
<keyword evidence="2" id="KW-0472">Membrane</keyword>
<feature type="compositionally biased region" description="Polar residues" evidence="1">
    <location>
        <begin position="127"/>
        <end position="143"/>
    </location>
</feature>
<evidence type="ECO:0000313" key="3">
    <source>
        <dbReference type="EMBL" id="KAF2108502.1"/>
    </source>
</evidence>
<feature type="region of interest" description="Disordered" evidence="1">
    <location>
        <begin position="1492"/>
        <end position="1512"/>
    </location>
</feature>
<keyword evidence="4" id="KW-1185">Reference proteome</keyword>
<proteinExistence type="predicted"/>
<feature type="region of interest" description="Disordered" evidence="1">
    <location>
        <begin position="727"/>
        <end position="771"/>
    </location>
</feature>
<gene>
    <name evidence="3" type="ORF">BDV96DRAFT_652751</name>
</gene>
<evidence type="ECO:0000256" key="2">
    <source>
        <dbReference type="SAM" id="Phobius"/>
    </source>
</evidence>
<evidence type="ECO:0000313" key="4">
    <source>
        <dbReference type="Proteomes" id="UP000799770"/>
    </source>
</evidence>
<evidence type="ECO:0008006" key="5">
    <source>
        <dbReference type="Google" id="ProtNLM"/>
    </source>
</evidence>
<protein>
    <recommendedName>
        <fullName evidence="5">Mg2+ transporter zinc transport protein</fullName>
    </recommendedName>
</protein>
<dbReference type="EMBL" id="ML977347">
    <property type="protein sequence ID" value="KAF2108502.1"/>
    <property type="molecule type" value="Genomic_DNA"/>
</dbReference>
<feature type="transmembrane region" description="Helical" evidence="2">
    <location>
        <begin position="1248"/>
        <end position="1270"/>
    </location>
</feature>
<feature type="compositionally biased region" description="Polar residues" evidence="1">
    <location>
        <begin position="150"/>
        <end position="163"/>
    </location>
</feature>
<evidence type="ECO:0000256" key="1">
    <source>
        <dbReference type="SAM" id="MobiDB-lite"/>
    </source>
</evidence>
<feature type="transmembrane region" description="Helical" evidence="2">
    <location>
        <begin position="1406"/>
        <end position="1429"/>
    </location>
</feature>
<feature type="transmembrane region" description="Helical" evidence="2">
    <location>
        <begin position="1276"/>
        <end position="1296"/>
    </location>
</feature>
<feature type="transmembrane region" description="Helical" evidence="2">
    <location>
        <begin position="1369"/>
        <end position="1386"/>
    </location>
</feature>
<reference evidence="3" key="1">
    <citation type="journal article" date="2020" name="Stud. Mycol.">
        <title>101 Dothideomycetes genomes: a test case for predicting lifestyles and emergence of pathogens.</title>
        <authorList>
            <person name="Haridas S."/>
            <person name="Albert R."/>
            <person name="Binder M."/>
            <person name="Bloem J."/>
            <person name="Labutti K."/>
            <person name="Salamov A."/>
            <person name="Andreopoulos B."/>
            <person name="Baker S."/>
            <person name="Barry K."/>
            <person name="Bills G."/>
            <person name="Bluhm B."/>
            <person name="Cannon C."/>
            <person name="Castanera R."/>
            <person name="Culley D."/>
            <person name="Daum C."/>
            <person name="Ezra D."/>
            <person name="Gonzalez J."/>
            <person name="Henrissat B."/>
            <person name="Kuo A."/>
            <person name="Liang C."/>
            <person name="Lipzen A."/>
            <person name="Lutzoni F."/>
            <person name="Magnuson J."/>
            <person name="Mondo S."/>
            <person name="Nolan M."/>
            <person name="Ohm R."/>
            <person name="Pangilinan J."/>
            <person name="Park H.-J."/>
            <person name="Ramirez L."/>
            <person name="Alfaro M."/>
            <person name="Sun H."/>
            <person name="Tritt A."/>
            <person name="Yoshinaga Y."/>
            <person name="Zwiers L.-H."/>
            <person name="Turgeon B."/>
            <person name="Goodwin S."/>
            <person name="Spatafora J."/>
            <person name="Crous P."/>
            <person name="Grigoriev I."/>
        </authorList>
    </citation>
    <scope>NUCLEOTIDE SEQUENCE</scope>
    <source>
        <strain evidence="3">CBS 627.86</strain>
    </source>
</reference>
<organism evidence="3 4">
    <name type="scientific">Lophiotrema nucula</name>
    <dbReference type="NCBI Taxonomy" id="690887"/>
    <lineage>
        <taxon>Eukaryota</taxon>
        <taxon>Fungi</taxon>
        <taxon>Dikarya</taxon>
        <taxon>Ascomycota</taxon>
        <taxon>Pezizomycotina</taxon>
        <taxon>Dothideomycetes</taxon>
        <taxon>Pleosporomycetidae</taxon>
        <taxon>Pleosporales</taxon>
        <taxon>Lophiotremataceae</taxon>
        <taxon>Lophiotrema</taxon>
    </lineage>
</organism>